<dbReference type="CDD" id="cd00086">
    <property type="entry name" value="homeodomain"/>
    <property type="match status" value="1"/>
</dbReference>
<comment type="subcellular location">
    <subcellularLocation>
        <location evidence="1 5 6">Nucleus</location>
    </subcellularLocation>
</comment>
<name>W2TCK1_NECAM</name>
<evidence type="ECO:0000313" key="9">
    <source>
        <dbReference type="EMBL" id="ETN79750.1"/>
    </source>
</evidence>
<dbReference type="PRINTS" id="PR00031">
    <property type="entry name" value="HTHREPRESSR"/>
</dbReference>
<dbReference type="Gene3D" id="1.10.10.60">
    <property type="entry name" value="Homeodomain-like"/>
    <property type="match status" value="1"/>
</dbReference>
<dbReference type="FunFam" id="1.10.10.60:FF:000424">
    <property type="entry name" value="ANTP homeobox protein"/>
    <property type="match status" value="1"/>
</dbReference>
<dbReference type="InterPro" id="IPR009057">
    <property type="entry name" value="Homeodomain-like_sf"/>
</dbReference>
<organism evidence="9 10">
    <name type="scientific">Necator americanus</name>
    <name type="common">Human hookworm</name>
    <dbReference type="NCBI Taxonomy" id="51031"/>
    <lineage>
        <taxon>Eukaryota</taxon>
        <taxon>Metazoa</taxon>
        <taxon>Ecdysozoa</taxon>
        <taxon>Nematoda</taxon>
        <taxon>Chromadorea</taxon>
        <taxon>Rhabditida</taxon>
        <taxon>Rhabditina</taxon>
        <taxon>Rhabditomorpha</taxon>
        <taxon>Strongyloidea</taxon>
        <taxon>Ancylostomatidae</taxon>
        <taxon>Bunostominae</taxon>
        <taxon>Necator</taxon>
    </lineage>
</organism>
<dbReference type="InterPro" id="IPR001356">
    <property type="entry name" value="HD"/>
</dbReference>
<feature type="region of interest" description="Disordered" evidence="7">
    <location>
        <begin position="251"/>
        <end position="345"/>
    </location>
</feature>
<sequence>MSLFRTGQCKLPVHIPSFVIWKRSQASRPAGLTRRREGVEENDAVNMLNPQVIVDVPMDVRQLRSRIFNGYKELHGVKRSNKWLTDVQALDSLDEQPGKELERSDAADSQRSQMDMDQKPFVDYGSYCYPTAATTQDFTARSQVSPYFYNFSTSTASSMYSQQPTHFMYPQAAASSPEDQMTTKIIEGGEVKINGKGKKVRKPRTIYSSQQLQTLQKRFTKTQYLALPDRASLAAELGLTQTQVKIWFQNRRSKQKKSKGSVERTSDEEGESEDRADSTPPEEGTSTTAPPDWHHMTGLAPSSLPSAGLPPTGLGPSTLPPTVLPPPSQQASVPPSGLMPPPLNTPLSTYDPVKYSSDELKPFYDQTAYYQPYILPHSGYNGY</sequence>
<dbReference type="Pfam" id="PF00046">
    <property type="entry name" value="Homeodomain"/>
    <property type="match status" value="1"/>
</dbReference>
<dbReference type="Proteomes" id="UP000053676">
    <property type="component" value="Unassembled WGS sequence"/>
</dbReference>
<gene>
    <name evidence="9" type="ORF">NECAME_02573</name>
</gene>
<dbReference type="PANTHER" id="PTHR24327:SF81">
    <property type="entry name" value="HOMEOTIC PROTEIN DISTAL-LESS-RELATED"/>
    <property type="match status" value="1"/>
</dbReference>
<evidence type="ECO:0000256" key="1">
    <source>
        <dbReference type="ARBA" id="ARBA00004123"/>
    </source>
</evidence>
<evidence type="ECO:0000256" key="2">
    <source>
        <dbReference type="ARBA" id="ARBA00023125"/>
    </source>
</evidence>
<protein>
    <submittedName>
        <fullName evidence="9">Homeobox domain protein</fullName>
    </submittedName>
</protein>
<evidence type="ECO:0000259" key="8">
    <source>
        <dbReference type="PROSITE" id="PS50071"/>
    </source>
</evidence>
<evidence type="ECO:0000256" key="5">
    <source>
        <dbReference type="PROSITE-ProRule" id="PRU00108"/>
    </source>
</evidence>
<dbReference type="SUPFAM" id="SSF46689">
    <property type="entry name" value="Homeodomain-like"/>
    <property type="match status" value="1"/>
</dbReference>
<dbReference type="GO" id="GO:0000978">
    <property type="term" value="F:RNA polymerase II cis-regulatory region sequence-specific DNA binding"/>
    <property type="evidence" value="ECO:0007669"/>
    <property type="project" value="TreeGrafter"/>
</dbReference>
<dbReference type="KEGG" id="nai:NECAME_02573"/>
<dbReference type="STRING" id="51031.W2TCK1"/>
<keyword evidence="4 5" id="KW-0539">Nucleus</keyword>
<evidence type="ECO:0000256" key="4">
    <source>
        <dbReference type="ARBA" id="ARBA00023242"/>
    </source>
</evidence>
<feature type="domain" description="Homeobox" evidence="8">
    <location>
        <begin position="198"/>
        <end position="258"/>
    </location>
</feature>
<proteinExistence type="predicted"/>
<dbReference type="InterPro" id="IPR000047">
    <property type="entry name" value="HTH_motif"/>
</dbReference>
<dbReference type="PRINTS" id="PR00024">
    <property type="entry name" value="HOMEOBOX"/>
</dbReference>
<accession>W2TCK1</accession>
<keyword evidence="3 5" id="KW-0371">Homeobox</keyword>
<evidence type="ECO:0000313" key="10">
    <source>
        <dbReference type="Proteomes" id="UP000053676"/>
    </source>
</evidence>
<feature type="compositionally biased region" description="Pro residues" evidence="7">
    <location>
        <begin position="318"/>
        <end position="328"/>
    </location>
</feature>
<dbReference type="GO" id="GO:0000981">
    <property type="term" value="F:DNA-binding transcription factor activity, RNA polymerase II-specific"/>
    <property type="evidence" value="ECO:0007669"/>
    <property type="project" value="InterPro"/>
</dbReference>
<dbReference type="PROSITE" id="PS50071">
    <property type="entry name" value="HOMEOBOX_2"/>
    <property type="match status" value="1"/>
</dbReference>
<feature type="region of interest" description="Disordered" evidence="7">
    <location>
        <begin position="94"/>
        <end position="115"/>
    </location>
</feature>
<evidence type="ECO:0000256" key="7">
    <source>
        <dbReference type="SAM" id="MobiDB-lite"/>
    </source>
</evidence>
<dbReference type="EMBL" id="KI659361">
    <property type="protein sequence ID" value="ETN79750.1"/>
    <property type="molecule type" value="Genomic_DNA"/>
</dbReference>
<dbReference type="AlphaFoldDB" id="W2TCK1"/>
<dbReference type="PANTHER" id="PTHR24327">
    <property type="entry name" value="HOMEOBOX PROTEIN"/>
    <property type="match status" value="1"/>
</dbReference>
<keyword evidence="10" id="KW-1185">Reference proteome</keyword>
<evidence type="ECO:0000256" key="3">
    <source>
        <dbReference type="ARBA" id="ARBA00023155"/>
    </source>
</evidence>
<dbReference type="GO" id="GO:0005634">
    <property type="term" value="C:nucleus"/>
    <property type="evidence" value="ECO:0007669"/>
    <property type="project" value="UniProtKB-SubCell"/>
</dbReference>
<feature type="compositionally biased region" description="Basic and acidic residues" evidence="7">
    <location>
        <begin position="260"/>
        <end position="277"/>
    </location>
</feature>
<keyword evidence="2 5" id="KW-0238">DNA-binding</keyword>
<dbReference type="SMART" id="SM00389">
    <property type="entry name" value="HOX"/>
    <property type="match status" value="1"/>
</dbReference>
<feature type="compositionally biased region" description="Basic and acidic residues" evidence="7">
    <location>
        <begin position="96"/>
        <end position="115"/>
    </location>
</feature>
<dbReference type="InterPro" id="IPR050460">
    <property type="entry name" value="Distal-less_Homeobox_TF"/>
</dbReference>
<dbReference type="InterPro" id="IPR017970">
    <property type="entry name" value="Homeobox_CS"/>
</dbReference>
<dbReference type="OMA" id="YYQPYIL"/>
<evidence type="ECO:0000256" key="6">
    <source>
        <dbReference type="RuleBase" id="RU000682"/>
    </source>
</evidence>
<dbReference type="InterPro" id="IPR020479">
    <property type="entry name" value="HD_metazoa"/>
</dbReference>
<dbReference type="PROSITE" id="PS00027">
    <property type="entry name" value="HOMEOBOX_1"/>
    <property type="match status" value="1"/>
</dbReference>
<dbReference type="OrthoDB" id="6159439at2759"/>
<feature type="compositionally biased region" description="Low complexity" evidence="7">
    <location>
        <begin position="298"/>
        <end position="317"/>
    </location>
</feature>
<reference evidence="10" key="1">
    <citation type="journal article" date="2014" name="Nat. Genet.">
        <title>Genome of the human hookworm Necator americanus.</title>
        <authorList>
            <person name="Tang Y.T."/>
            <person name="Gao X."/>
            <person name="Rosa B.A."/>
            <person name="Abubucker S."/>
            <person name="Hallsworth-Pepin K."/>
            <person name="Martin J."/>
            <person name="Tyagi R."/>
            <person name="Heizer E."/>
            <person name="Zhang X."/>
            <person name="Bhonagiri-Palsikar V."/>
            <person name="Minx P."/>
            <person name="Warren W.C."/>
            <person name="Wang Q."/>
            <person name="Zhan B."/>
            <person name="Hotez P.J."/>
            <person name="Sternberg P.W."/>
            <person name="Dougall A."/>
            <person name="Gaze S.T."/>
            <person name="Mulvenna J."/>
            <person name="Sotillo J."/>
            <person name="Ranganathan S."/>
            <person name="Rabelo E.M."/>
            <person name="Wilson R.K."/>
            <person name="Felgner P.L."/>
            <person name="Bethony J."/>
            <person name="Hawdon J.M."/>
            <person name="Gasser R.B."/>
            <person name="Loukas A."/>
            <person name="Mitreva M."/>
        </authorList>
    </citation>
    <scope>NUCLEOTIDE SEQUENCE [LARGE SCALE GENOMIC DNA]</scope>
</reference>
<feature type="DNA-binding region" description="Homeobox" evidence="5">
    <location>
        <begin position="200"/>
        <end position="259"/>
    </location>
</feature>